<sequence>MSNTGTPVPHSAQGAAVPESFVTIDPAATMPPFEQIRAQLRQAIRAGRMTPGARLPTVRALATNLGVATNTVARAYRELERDDLIETRGRMGSFVAANGDAAHRHAQEAAAAYAARVDNLGIAPDEALILVTRSLESLTRERS</sequence>
<dbReference type="PANTHER" id="PTHR38445:SF9">
    <property type="entry name" value="HTH-TYPE TRANSCRIPTIONAL REPRESSOR YTRA"/>
    <property type="match status" value="1"/>
</dbReference>
<keyword evidence="3" id="KW-0804">Transcription</keyword>
<name>A0A4Y8KL14_9MICO</name>
<dbReference type="AlphaFoldDB" id="A0A4Y8KL14"/>
<evidence type="ECO:0000256" key="1">
    <source>
        <dbReference type="ARBA" id="ARBA00023015"/>
    </source>
</evidence>
<dbReference type="GO" id="GO:0003677">
    <property type="term" value="F:DNA binding"/>
    <property type="evidence" value="ECO:0007669"/>
    <property type="project" value="UniProtKB-KW"/>
</dbReference>
<dbReference type="OrthoDB" id="4307011at2"/>
<evidence type="ECO:0000256" key="2">
    <source>
        <dbReference type="ARBA" id="ARBA00023125"/>
    </source>
</evidence>
<keyword evidence="2" id="KW-0238">DNA-binding</keyword>
<dbReference type="Pfam" id="PF00392">
    <property type="entry name" value="GntR"/>
    <property type="match status" value="1"/>
</dbReference>
<accession>A0A4Y8KL14</accession>
<protein>
    <submittedName>
        <fullName evidence="5">GntR family transcriptional regulator</fullName>
    </submittedName>
</protein>
<reference evidence="5 6" key="1">
    <citation type="submission" date="2019-03" db="EMBL/GenBank/DDBJ databases">
        <title>Genomics of glacier-inhabiting Cryobacterium strains.</title>
        <authorList>
            <person name="Liu Q."/>
            <person name="Xin Y.-H."/>
        </authorList>
    </citation>
    <scope>NUCLEOTIDE SEQUENCE [LARGE SCALE GENOMIC DNA]</scope>
    <source>
        <strain evidence="5 6">CGMCC 1.4292</strain>
    </source>
</reference>
<dbReference type="Proteomes" id="UP000298218">
    <property type="component" value="Unassembled WGS sequence"/>
</dbReference>
<evidence type="ECO:0000256" key="3">
    <source>
        <dbReference type="ARBA" id="ARBA00023163"/>
    </source>
</evidence>
<dbReference type="SMART" id="SM00345">
    <property type="entry name" value="HTH_GNTR"/>
    <property type="match status" value="1"/>
</dbReference>
<dbReference type="InterPro" id="IPR036390">
    <property type="entry name" value="WH_DNA-bd_sf"/>
</dbReference>
<keyword evidence="6" id="KW-1185">Reference proteome</keyword>
<keyword evidence="1" id="KW-0805">Transcription regulation</keyword>
<dbReference type="PROSITE" id="PS50949">
    <property type="entry name" value="HTH_GNTR"/>
    <property type="match status" value="1"/>
</dbReference>
<evidence type="ECO:0000313" key="5">
    <source>
        <dbReference type="EMBL" id="TFD77518.1"/>
    </source>
</evidence>
<feature type="domain" description="HTH gntR-type" evidence="4">
    <location>
        <begin position="30"/>
        <end position="98"/>
    </location>
</feature>
<comment type="caution">
    <text evidence="5">The sequence shown here is derived from an EMBL/GenBank/DDBJ whole genome shotgun (WGS) entry which is preliminary data.</text>
</comment>
<dbReference type="InterPro" id="IPR000524">
    <property type="entry name" value="Tscrpt_reg_HTH_GntR"/>
</dbReference>
<dbReference type="Gene3D" id="1.10.10.10">
    <property type="entry name" value="Winged helix-like DNA-binding domain superfamily/Winged helix DNA-binding domain"/>
    <property type="match status" value="1"/>
</dbReference>
<evidence type="ECO:0000313" key="6">
    <source>
        <dbReference type="Proteomes" id="UP000298218"/>
    </source>
</evidence>
<dbReference type="PANTHER" id="PTHR38445">
    <property type="entry name" value="HTH-TYPE TRANSCRIPTIONAL REPRESSOR YTRA"/>
    <property type="match status" value="1"/>
</dbReference>
<gene>
    <name evidence="5" type="ORF">E3T53_11965</name>
</gene>
<dbReference type="GO" id="GO:0003700">
    <property type="term" value="F:DNA-binding transcription factor activity"/>
    <property type="evidence" value="ECO:0007669"/>
    <property type="project" value="InterPro"/>
</dbReference>
<proteinExistence type="predicted"/>
<dbReference type="InterPro" id="IPR036388">
    <property type="entry name" value="WH-like_DNA-bd_sf"/>
</dbReference>
<dbReference type="EMBL" id="SOHQ01000031">
    <property type="protein sequence ID" value="TFD77518.1"/>
    <property type="molecule type" value="Genomic_DNA"/>
</dbReference>
<dbReference type="SUPFAM" id="SSF46785">
    <property type="entry name" value="Winged helix' DNA-binding domain"/>
    <property type="match status" value="1"/>
</dbReference>
<evidence type="ECO:0000259" key="4">
    <source>
        <dbReference type="PROSITE" id="PS50949"/>
    </source>
</evidence>
<dbReference type="CDD" id="cd07377">
    <property type="entry name" value="WHTH_GntR"/>
    <property type="match status" value="1"/>
</dbReference>
<organism evidence="5 6">
    <name type="scientific">Cryobacterium psychrophilum</name>
    <dbReference type="NCBI Taxonomy" id="41988"/>
    <lineage>
        <taxon>Bacteria</taxon>
        <taxon>Bacillati</taxon>
        <taxon>Actinomycetota</taxon>
        <taxon>Actinomycetes</taxon>
        <taxon>Micrococcales</taxon>
        <taxon>Microbacteriaceae</taxon>
        <taxon>Cryobacterium</taxon>
    </lineage>
</organism>